<dbReference type="RefSeq" id="WP_160597441.1">
    <property type="nucleotide sequence ID" value="NZ_WTYS01000001.1"/>
</dbReference>
<dbReference type="EMBL" id="WTYS01000001">
    <property type="protein sequence ID" value="MXO56219.1"/>
    <property type="molecule type" value="Genomic_DNA"/>
</dbReference>
<dbReference type="OrthoDB" id="6383392at2"/>
<gene>
    <name evidence="2" type="ORF">GRI36_04925</name>
</gene>
<sequence>MDITANRAVKIVAASLFATVLLQIAYMAFLGGPTPLKAGEPLTSVDVIRYFDNRGGEIAALWTMEAIAFLAIAMGSIVALVRTGANAVVWTALGLSGVFNTVQIGIGLAMFEPAARAGGDDTGLFFTFVMGAFFFYFVAKALIGLAGVVFGMKLIGSASGGAKALGVVTALTGLGAVAINVAAMALGGPVLFAAGAAGTVATLFLAIAIASRTRSIEG</sequence>
<accession>A0A6I4SKC3</accession>
<proteinExistence type="predicted"/>
<feature type="transmembrane region" description="Helical" evidence="1">
    <location>
        <begin position="123"/>
        <end position="152"/>
    </location>
</feature>
<keyword evidence="1" id="KW-0472">Membrane</keyword>
<feature type="transmembrane region" description="Helical" evidence="1">
    <location>
        <begin position="59"/>
        <end position="81"/>
    </location>
</feature>
<feature type="transmembrane region" description="Helical" evidence="1">
    <location>
        <begin position="12"/>
        <end position="32"/>
    </location>
</feature>
<feature type="transmembrane region" description="Helical" evidence="1">
    <location>
        <begin position="164"/>
        <end position="184"/>
    </location>
</feature>
<protein>
    <submittedName>
        <fullName evidence="2">Uncharacterized protein</fullName>
    </submittedName>
</protein>
<keyword evidence="1" id="KW-0812">Transmembrane</keyword>
<keyword evidence="1" id="KW-1133">Transmembrane helix</keyword>
<evidence type="ECO:0000313" key="3">
    <source>
        <dbReference type="Proteomes" id="UP000468943"/>
    </source>
</evidence>
<feature type="transmembrane region" description="Helical" evidence="1">
    <location>
        <begin position="88"/>
        <end position="111"/>
    </location>
</feature>
<name>A0A6I4SKC3_9SPHN</name>
<evidence type="ECO:0000313" key="2">
    <source>
        <dbReference type="EMBL" id="MXO56219.1"/>
    </source>
</evidence>
<feature type="transmembrane region" description="Helical" evidence="1">
    <location>
        <begin position="190"/>
        <end position="210"/>
    </location>
</feature>
<comment type="caution">
    <text evidence="2">The sequence shown here is derived from an EMBL/GenBank/DDBJ whole genome shotgun (WGS) entry which is preliminary data.</text>
</comment>
<evidence type="ECO:0000256" key="1">
    <source>
        <dbReference type="SAM" id="Phobius"/>
    </source>
</evidence>
<reference evidence="2 3" key="1">
    <citation type="submission" date="2019-12" db="EMBL/GenBank/DDBJ databases">
        <title>Genomic-based taxomic classification of the family Erythrobacteraceae.</title>
        <authorList>
            <person name="Xu L."/>
        </authorList>
    </citation>
    <scope>NUCLEOTIDE SEQUENCE [LARGE SCALE GENOMIC DNA]</scope>
    <source>
        <strain evidence="2 3">JCM 17802</strain>
    </source>
</reference>
<dbReference type="AlphaFoldDB" id="A0A6I4SKC3"/>
<organism evidence="2 3">
    <name type="scientific">Pontixanthobacter gangjinensis</name>
    <dbReference type="NCBI Taxonomy" id="1028742"/>
    <lineage>
        <taxon>Bacteria</taxon>
        <taxon>Pseudomonadati</taxon>
        <taxon>Pseudomonadota</taxon>
        <taxon>Alphaproteobacteria</taxon>
        <taxon>Sphingomonadales</taxon>
        <taxon>Erythrobacteraceae</taxon>
        <taxon>Pontixanthobacter</taxon>
    </lineage>
</organism>
<dbReference type="Proteomes" id="UP000468943">
    <property type="component" value="Unassembled WGS sequence"/>
</dbReference>
<keyword evidence="3" id="KW-1185">Reference proteome</keyword>